<dbReference type="SUPFAM" id="SSF51445">
    <property type="entry name" value="(Trans)glycosidases"/>
    <property type="match status" value="1"/>
</dbReference>
<dbReference type="Pfam" id="PF03425">
    <property type="entry name" value="CBM_11"/>
    <property type="match status" value="1"/>
</dbReference>
<organism evidence="10">
    <name type="scientific">Bifidobacterium dentium</name>
    <dbReference type="NCBI Taxonomy" id="1689"/>
    <lineage>
        <taxon>Bacteria</taxon>
        <taxon>Bacillati</taxon>
        <taxon>Actinomycetota</taxon>
        <taxon>Actinomycetes</taxon>
        <taxon>Bifidobacteriales</taxon>
        <taxon>Bifidobacteriaceae</taxon>
        <taxon>Bifidobacterium</taxon>
    </lineage>
</organism>
<dbReference type="AlphaFoldDB" id="A0A6N2SWI6"/>
<evidence type="ECO:0000256" key="4">
    <source>
        <dbReference type="PROSITE-ProRule" id="PRU01100"/>
    </source>
</evidence>
<dbReference type="GO" id="GO:0030245">
    <property type="term" value="P:cellulose catabolic process"/>
    <property type="evidence" value="ECO:0007669"/>
    <property type="project" value="InterPro"/>
</dbReference>
<keyword evidence="6" id="KW-0472">Membrane</keyword>
<evidence type="ECO:0000256" key="7">
    <source>
        <dbReference type="SAM" id="SignalP"/>
    </source>
</evidence>
<keyword evidence="2 4" id="KW-0378">Hydrolase</keyword>
<dbReference type="Gene3D" id="3.20.20.80">
    <property type="entry name" value="Glycosidases"/>
    <property type="match status" value="1"/>
</dbReference>
<evidence type="ECO:0000256" key="1">
    <source>
        <dbReference type="ARBA" id="ARBA00007754"/>
    </source>
</evidence>
<accession>A0A6N2SWI6</accession>
<feature type="transmembrane region" description="Helical" evidence="6">
    <location>
        <begin position="981"/>
        <end position="1003"/>
    </location>
</feature>
<dbReference type="PANTHER" id="PTHR40079">
    <property type="entry name" value="MANNAN ENDO-1,4-BETA-MANNOSIDASE E-RELATED"/>
    <property type="match status" value="1"/>
</dbReference>
<dbReference type="InterPro" id="IPR008979">
    <property type="entry name" value="Galactose-bd-like_sf"/>
</dbReference>
<comment type="similarity">
    <text evidence="1 4">Belongs to the glycosyl hydrolase 26 family.</text>
</comment>
<reference evidence="9 11" key="1">
    <citation type="journal article" date="2019" name="Nat. Med.">
        <title>A library of human gut bacterial isolates paired with longitudinal multiomics data enables mechanistic microbiome research.</title>
        <authorList>
            <person name="Poyet M."/>
            <person name="Groussin M."/>
            <person name="Gibbons S.M."/>
            <person name="Avila-Pacheco J."/>
            <person name="Jiang X."/>
            <person name="Kearney S.M."/>
            <person name="Perrotta A.R."/>
            <person name="Berdy B."/>
            <person name="Zhao S."/>
            <person name="Lieberman T.D."/>
            <person name="Swanson P.K."/>
            <person name="Smith M."/>
            <person name="Roesemann S."/>
            <person name="Alexander J.E."/>
            <person name="Rich S.A."/>
            <person name="Livny J."/>
            <person name="Vlamakis H."/>
            <person name="Clish C."/>
            <person name="Bullock K."/>
            <person name="Deik A."/>
            <person name="Scott J."/>
            <person name="Pierce K.A."/>
            <person name="Xavier R.J."/>
            <person name="Alm E.J."/>
        </authorList>
    </citation>
    <scope>NUCLEOTIDE SEQUENCE [LARGE SCALE GENOMIC DNA]</scope>
    <source>
        <strain evidence="9 11">BIOML-A2</strain>
    </source>
</reference>
<proteinExistence type="inferred from homology"/>
<evidence type="ECO:0000259" key="8">
    <source>
        <dbReference type="PROSITE" id="PS51764"/>
    </source>
</evidence>
<dbReference type="Gene3D" id="2.60.40.10">
    <property type="entry name" value="Immunoglobulins"/>
    <property type="match status" value="1"/>
</dbReference>
<feature type="domain" description="GH26" evidence="8">
    <location>
        <begin position="49"/>
        <end position="396"/>
    </location>
</feature>
<protein>
    <submittedName>
        <fullName evidence="9 10">Beta-mannosidase</fullName>
        <ecNumber evidence="10">3.2.1.78</ecNumber>
    </submittedName>
</protein>
<evidence type="ECO:0000256" key="2">
    <source>
        <dbReference type="ARBA" id="ARBA00022801"/>
    </source>
</evidence>
<dbReference type="Proteomes" id="UP000429211">
    <property type="component" value="Unassembled WGS sequence"/>
</dbReference>
<dbReference type="GO" id="GO:0016985">
    <property type="term" value="F:mannan endo-1,4-beta-mannosidase activity"/>
    <property type="evidence" value="ECO:0007669"/>
    <property type="project" value="UniProtKB-EC"/>
</dbReference>
<evidence type="ECO:0000256" key="6">
    <source>
        <dbReference type="SAM" id="Phobius"/>
    </source>
</evidence>
<dbReference type="InterPro" id="IPR022790">
    <property type="entry name" value="GH26_dom"/>
</dbReference>
<evidence type="ECO:0000256" key="5">
    <source>
        <dbReference type="SAM" id="MobiDB-lite"/>
    </source>
</evidence>
<dbReference type="PRINTS" id="PR00739">
    <property type="entry name" value="GLHYDRLASE26"/>
</dbReference>
<dbReference type="InterPro" id="IPR017853">
    <property type="entry name" value="GH"/>
</dbReference>
<name>A0A6N2SWI6_9BIFI</name>
<feature type="active site" description="Nucleophile" evidence="4">
    <location>
        <position position="316"/>
    </location>
</feature>
<evidence type="ECO:0000313" key="9">
    <source>
        <dbReference type="EMBL" id="KAB7460744.1"/>
    </source>
</evidence>
<dbReference type="PROSITE" id="PS51764">
    <property type="entry name" value="GH26"/>
    <property type="match status" value="1"/>
</dbReference>
<feature type="compositionally biased region" description="Basic and acidic residues" evidence="5">
    <location>
        <begin position="897"/>
        <end position="920"/>
    </location>
</feature>
<feature type="signal peptide" evidence="7">
    <location>
        <begin position="1"/>
        <end position="28"/>
    </location>
</feature>
<evidence type="ECO:0000313" key="10">
    <source>
        <dbReference type="EMBL" id="VYS97429.1"/>
    </source>
</evidence>
<dbReference type="InterPro" id="IPR013783">
    <property type="entry name" value="Ig-like_fold"/>
</dbReference>
<keyword evidence="3 4" id="KW-0326">Glycosidase</keyword>
<feature type="chain" id="PRO_5033556283" evidence="7">
    <location>
        <begin position="29"/>
        <end position="1013"/>
    </location>
</feature>
<keyword evidence="7" id="KW-0732">Signal</keyword>
<dbReference type="PANTHER" id="PTHR40079:SF4">
    <property type="entry name" value="GH26 DOMAIN-CONTAINING PROTEIN-RELATED"/>
    <property type="match status" value="1"/>
</dbReference>
<dbReference type="EC" id="3.2.1.78" evidence="10"/>
<sequence>MGTVTKRLLATAAAASTILGMSALPAIATEDNPTSSNNTVNISDVNATDETRALFAKLRDSKAGDLRFGQQHATDEHISSTASEGDVYEMTGKYPAVFGWDAGLALRGAEKPGSGSDKQANAKALAQNIVDADAKGAIVTLSAHWYNPGTGGDFNDTTAVASELLPGGKYSGTFNEELDAIAATAQQAKRSDGTMIPIIFRPLHENNGGWFWWGSTHASANEYKELYRYIVDYLRDVKGVHNLLYAYSPGGVFNGDSTDYLATYPGDQWVDVLGYDEYDTDNSSDDSNDWINTVIKDLKMIGDEATSRGKIVAFTEFGRSGERKFNESGTGDKDTKFFSELADAIAKEVPNIAYMMTWANFGGSGEGFQSYTPWKGSDGEQDFKDFADSNANLMASKDNVDYSSAPAATEQTGTARIVTPVGGNRVTDTKLTIRVKTEGLQYSRLNTESATVTTDRGQNVKLTYSCNGYFIGTLDLEAAGIKLDQSKLTLTAHVSTKDGRELAAADGDGTVSVKLGAKPEQTVDDVESFDSYDSDAELQTVYSPNHSTKANLTLTDSPKDDGTKAGNLHYDFVSYPDYNGFQRSYTPKQDWSGFSKLNMYLKADGSDHKFVVQINAGGVTFEAYPKIDGKDGHEVSLNFGDADGNGGDFAPASWDTAHAGTKLSQQLLSEVSSFALYVNDNGGDRPKSGDLVLDSIALDGKRDAYVPQQTPSTPSDAEPQIVDDFSEYADDEALRSAWNSRKHTEVLSLTDGPTNGSKALRFKYGFGNGGWYDVAQYLGGKNWSGEGMLKLQVRGDGSGNAIGLQIGTMDGKYFHYDIKLDFEGWKQLEIPLVGNGELTQTWPDDTNKGKSMTDADLTSIKEMVFASNKWNAESTGIDFAIADIQVVPATGSPTDADAPKDDASEGTKQDDAKDDVKDTSADVANQDPASCPITDDSSNTADSGNGTSTNPSTQSGTQTSDAAKSAAQTTTAKTLSNTGSGIIHVIAAMTVLLLLGGCAAYIVHRWKAHAGQR</sequence>
<reference evidence="10" key="2">
    <citation type="submission" date="2019-11" db="EMBL/GenBank/DDBJ databases">
        <authorList>
            <person name="Feng L."/>
        </authorList>
    </citation>
    <scope>NUCLEOTIDE SEQUENCE</scope>
    <source>
        <strain evidence="10">BdentiumLFYP24</strain>
    </source>
</reference>
<dbReference type="GO" id="GO:0006080">
    <property type="term" value="P:substituted mannan metabolic process"/>
    <property type="evidence" value="ECO:0007669"/>
    <property type="project" value="InterPro"/>
</dbReference>
<feature type="active site" description="Proton donor" evidence="4">
    <location>
        <position position="205"/>
    </location>
</feature>
<gene>
    <name evidence="10" type="ORF">BDLFYP24_01710</name>
    <name evidence="9" type="ORF">GBB04_06730</name>
</gene>
<dbReference type="InterPro" id="IPR005087">
    <property type="entry name" value="CBM11"/>
</dbReference>
<dbReference type="GO" id="GO:0008810">
    <property type="term" value="F:cellulase activity"/>
    <property type="evidence" value="ECO:0007669"/>
    <property type="project" value="InterPro"/>
</dbReference>
<dbReference type="EMBL" id="WDPD01000005">
    <property type="protein sequence ID" value="KAB7460744.1"/>
    <property type="molecule type" value="Genomic_DNA"/>
</dbReference>
<evidence type="ECO:0000256" key="3">
    <source>
        <dbReference type="ARBA" id="ARBA00023295"/>
    </source>
</evidence>
<dbReference type="SUPFAM" id="SSF49785">
    <property type="entry name" value="Galactose-binding domain-like"/>
    <property type="match status" value="2"/>
</dbReference>
<dbReference type="InterPro" id="IPR000805">
    <property type="entry name" value="Glyco_hydro_26"/>
</dbReference>
<evidence type="ECO:0000313" key="11">
    <source>
        <dbReference type="Proteomes" id="UP000429211"/>
    </source>
</evidence>
<feature type="region of interest" description="Disordered" evidence="5">
    <location>
        <begin position="890"/>
        <end position="965"/>
    </location>
</feature>
<keyword evidence="6" id="KW-0812">Transmembrane</keyword>
<dbReference type="RefSeq" id="WP_034521341.1">
    <property type="nucleotide sequence ID" value="NZ_CACRSP010000003.1"/>
</dbReference>
<dbReference type="Pfam" id="PF02156">
    <property type="entry name" value="Glyco_hydro_26"/>
    <property type="match status" value="1"/>
</dbReference>
<keyword evidence="6" id="KW-1133">Transmembrane helix</keyword>
<feature type="compositionally biased region" description="Polar residues" evidence="5">
    <location>
        <begin position="935"/>
        <end position="956"/>
    </location>
</feature>
<dbReference type="EMBL" id="CACRSP010000003">
    <property type="protein sequence ID" value="VYS97429.1"/>
    <property type="molecule type" value="Genomic_DNA"/>
</dbReference>